<accession>A0A7D6GQ83</accession>
<evidence type="ECO:0000313" key="1">
    <source>
        <dbReference type="EMBL" id="QLK26481.1"/>
    </source>
</evidence>
<name>A0A7D6GQ83_9EURY</name>
<reference evidence="1 2" key="1">
    <citation type="submission" date="2020-07" db="EMBL/GenBank/DDBJ databases">
        <title>Natrinema (YPL30) sp. nov. and Haloterrigena xxxxxx (YPL8) sp. nov., isolated from a salt mine.</title>
        <authorList>
            <person name="Cui H."/>
        </authorList>
    </citation>
    <scope>NUCLEOTIDE SEQUENCE [LARGE SCALE GENOMIC DNA]</scope>
    <source>
        <strain evidence="1 2">YPL13</strain>
    </source>
</reference>
<dbReference type="AlphaFoldDB" id="A0A7D6GQ83"/>
<protein>
    <submittedName>
        <fullName evidence="1">Uncharacterized protein</fullName>
    </submittedName>
</protein>
<organism evidence="1 2">
    <name type="scientific">Natrinema zhouii</name>
    <dbReference type="NCBI Taxonomy" id="1710539"/>
    <lineage>
        <taxon>Archaea</taxon>
        <taxon>Methanobacteriati</taxon>
        <taxon>Methanobacteriota</taxon>
        <taxon>Stenosarchaea group</taxon>
        <taxon>Halobacteria</taxon>
        <taxon>Halobacteriales</taxon>
        <taxon>Natrialbaceae</taxon>
        <taxon>Natrinema</taxon>
    </lineage>
</organism>
<evidence type="ECO:0000313" key="2">
    <source>
        <dbReference type="Proteomes" id="UP000510869"/>
    </source>
</evidence>
<gene>
    <name evidence="1" type="ORF">HYG81_02350</name>
</gene>
<dbReference type="RefSeq" id="WP_180841654.1">
    <property type="nucleotide sequence ID" value="NZ_CP059154.1"/>
</dbReference>
<dbReference type="GeneID" id="89363515"/>
<dbReference type="EMBL" id="CP059154">
    <property type="protein sequence ID" value="QLK26481.1"/>
    <property type="molecule type" value="Genomic_DNA"/>
</dbReference>
<dbReference type="Proteomes" id="UP000510869">
    <property type="component" value="Chromosome"/>
</dbReference>
<keyword evidence="2" id="KW-1185">Reference proteome</keyword>
<sequence>MALPTVPTQAADRDADFSSERGDRILQLLLSTLRRIQAIRENGQLIRGFGFATWAGNAGGTGRHG</sequence>
<proteinExistence type="predicted"/>